<dbReference type="EMBL" id="CP123443">
    <property type="protein sequence ID" value="WGK68163.1"/>
    <property type="molecule type" value="Genomic_DNA"/>
</dbReference>
<organism evidence="2 3">
    <name type="scientific">Candidatus Haliotispira prima</name>
    <dbReference type="NCBI Taxonomy" id="3034016"/>
    <lineage>
        <taxon>Bacteria</taxon>
        <taxon>Pseudomonadati</taxon>
        <taxon>Spirochaetota</taxon>
        <taxon>Spirochaetia</taxon>
        <taxon>Spirochaetales</taxon>
        <taxon>Spirochaetaceae</taxon>
        <taxon>Candidatus Haliotispira</taxon>
    </lineage>
</organism>
<proteinExistence type="predicted"/>
<evidence type="ECO:0000256" key="1">
    <source>
        <dbReference type="SAM" id="MobiDB-lite"/>
    </source>
</evidence>
<protein>
    <recommendedName>
        <fullName evidence="4">Lipoprotein</fullName>
    </recommendedName>
</protein>
<gene>
    <name evidence="2" type="ORF">P0082_06670</name>
</gene>
<dbReference type="RefSeq" id="WP_326926332.1">
    <property type="nucleotide sequence ID" value="NZ_CP123443.1"/>
</dbReference>
<keyword evidence="3" id="KW-1185">Reference proteome</keyword>
<accession>A0ABY8ME27</accession>
<dbReference type="Proteomes" id="UP001228690">
    <property type="component" value="Chromosome"/>
</dbReference>
<sequence length="506" mass="57373">MTQKIFTRLRFPGRSHETLLSVSKVSCDAGNYTLRSGRTVCLHALLCGGLFLLLWSCQSSYGSKEEEKIEKLLRAGQFPKAAEVHRSYLESYESQDELLFHLNQSNLDYYDSMRQNSLQSRNGSKNSQVQDNIRSPSFERAEDMLRLNDDRQTSFSEQAGQNAHKNYSATLQESLWHNIFASLYYWNRNSPEGPLIELRRNHEKVNIYQQYTEQSKTDLSDREDQQLDFRSSALMQYLGMIYYREDQLQDDWRISRDNLKSATTNNSYYPQPIPDQHLPAVKLSEGSGSINFTVFTGAGVQKYAEGIHIIKVPGGVAVRFTNGKGNAESELGFGAILIPTLSQSFSYYEMMIPIMHKQEDRIDRIVARINGEQEQELYSLEPFAEINMEIFRRLRADFLPKQIISFILKVVASEIAQGVIDDQIPGAGLLVGLAGSALVSVSGPKPDLRVANFSPSQGWVGELQISPGNHTVELLYYSGSNILNRKSLQVEVVQGKSEIIQDYYAH</sequence>
<evidence type="ECO:0000313" key="3">
    <source>
        <dbReference type="Proteomes" id="UP001228690"/>
    </source>
</evidence>
<reference evidence="2 3" key="1">
    <citation type="submission" date="2023-04" db="EMBL/GenBank/DDBJ databases">
        <title>Spirochaete genome identified in red abalone sample constitutes a novel genus.</title>
        <authorList>
            <person name="Sharma S.P."/>
            <person name="Purcell C.M."/>
            <person name="Hyde J.R."/>
            <person name="Severin A.J."/>
        </authorList>
    </citation>
    <scope>NUCLEOTIDE SEQUENCE [LARGE SCALE GENOMIC DNA]</scope>
    <source>
        <strain evidence="2 3">SP-2023</strain>
    </source>
</reference>
<evidence type="ECO:0008006" key="4">
    <source>
        <dbReference type="Google" id="ProtNLM"/>
    </source>
</evidence>
<name>A0ABY8ME27_9SPIO</name>
<evidence type="ECO:0000313" key="2">
    <source>
        <dbReference type="EMBL" id="WGK68163.1"/>
    </source>
</evidence>
<feature type="region of interest" description="Disordered" evidence="1">
    <location>
        <begin position="116"/>
        <end position="135"/>
    </location>
</feature>